<comment type="caution">
    <text evidence="1">The sequence shown here is derived from an EMBL/GenBank/DDBJ whole genome shotgun (WGS) entry which is preliminary data.</text>
</comment>
<reference evidence="1 2" key="1">
    <citation type="submission" date="2019-10" db="EMBL/GenBank/DDBJ databases">
        <title>Cardiobacteriales fam. a chemoheterotrophic member of the order Cardiobacteriales, and proposal of Cardiobacteriales fam. nov.</title>
        <authorList>
            <person name="Wang C."/>
        </authorList>
    </citation>
    <scope>NUCLEOTIDE SEQUENCE [LARGE SCALE GENOMIC DNA]</scope>
    <source>
        <strain evidence="1 2">ML27</strain>
    </source>
</reference>
<dbReference type="GO" id="GO:0003677">
    <property type="term" value="F:DNA binding"/>
    <property type="evidence" value="ECO:0007669"/>
    <property type="project" value="InterPro"/>
</dbReference>
<accession>A0A6N7F276</accession>
<evidence type="ECO:0000313" key="1">
    <source>
        <dbReference type="EMBL" id="MPV86898.1"/>
    </source>
</evidence>
<sequence>MTIKTKKIDTSKLLDNEEIILIALNDAIDDGDAKYLMALLDDIAKVRGMTNLAKETGLNRESLYKTFSGARDPKFSTLAKILPALGYKLHIERA</sequence>
<dbReference type="InterPro" id="IPR010982">
    <property type="entry name" value="Lambda_DNA-bd_dom_sf"/>
</dbReference>
<dbReference type="Pfam" id="PF21716">
    <property type="entry name" value="dnstrm_HI1420"/>
    <property type="match status" value="1"/>
</dbReference>
<dbReference type="PANTHER" id="PTHR40275">
    <property type="entry name" value="SSL7038 PROTEIN"/>
    <property type="match status" value="1"/>
</dbReference>
<proteinExistence type="predicted"/>
<dbReference type="InParanoid" id="A0A6N7F276"/>
<protein>
    <submittedName>
        <fullName evidence="1">Putative addiction module antidote protein</fullName>
    </submittedName>
</protein>
<keyword evidence="2" id="KW-1185">Reference proteome</keyword>
<name>A0A6N7F276_9GAMM</name>
<gene>
    <name evidence="1" type="ORF">GCU85_09190</name>
</gene>
<dbReference type="PANTHER" id="PTHR40275:SF1">
    <property type="entry name" value="SSL7038 PROTEIN"/>
    <property type="match status" value="1"/>
</dbReference>
<dbReference type="RefSeq" id="WP_152810887.1">
    <property type="nucleotide sequence ID" value="NZ_WHNW01000013.1"/>
</dbReference>
<organism evidence="1 2">
    <name type="scientific">Ostreibacterium oceani</name>
    <dbReference type="NCBI Taxonomy" id="2654998"/>
    <lineage>
        <taxon>Bacteria</taxon>
        <taxon>Pseudomonadati</taxon>
        <taxon>Pseudomonadota</taxon>
        <taxon>Gammaproteobacteria</taxon>
        <taxon>Cardiobacteriales</taxon>
        <taxon>Ostreibacteriaceae</taxon>
        <taxon>Ostreibacterium</taxon>
    </lineage>
</organism>
<dbReference type="Proteomes" id="UP000471298">
    <property type="component" value="Unassembled WGS sequence"/>
</dbReference>
<dbReference type="NCBIfam" id="TIGR02684">
    <property type="entry name" value="dnstrm_HI1420"/>
    <property type="match status" value="1"/>
</dbReference>
<dbReference type="InterPro" id="IPR014057">
    <property type="entry name" value="HI1420"/>
</dbReference>
<evidence type="ECO:0000313" key="2">
    <source>
        <dbReference type="Proteomes" id="UP000471298"/>
    </source>
</evidence>
<dbReference type="AlphaFoldDB" id="A0A6N7F276"/>
<dbReference type="EMBL" id="WHNW01000013">
    <property type="protein sequence ID" value="MPV86898.1"/>
    <property type="molecule type" value="Genomic_DNA"/>
</dbReference>
<dbReference type="SUPFAM" id="SSF47413">
    <property type="entry name" value="lambda repressor-like DNA-binding domains"/>
    <property type="match status" value="1"/>
</dbReference>